<organism evidence="2 3">
    <name type="scientific">Paracoccus fistulariae</name>
    <dbReference type="NCBI Taxonomy" id="658446"/>
    <lineage>
        <taxon>Bacteria</taxon>
        <taxon>Pseudomonadati</taxon>
        <taxon>Pseudomonadota</taxon>
        <taxon>Alphaproteobacteria</taxon>
        <taxon>Rhodobacterales</taxon>
        <taxon>Paracoccaceae</taxon>
        <taxon>Paracoccus</taxon>
    </lineage>
</organism>
<accession>A0ABY7SJ94</accession>
<gene>
    <name evidence="2" type="ORF">JHX87_16655</name>
</gene>
<dbReference type="EMBL" id="CP067136">
    <property type="protein sequence ID" value="WCR07067.1"/>
    <property type="molecule type" value="Genomic_DNA"/>
</dbReference>
<proteinExistence type="predicted"/>
<evidence type="ECO:0000256" key="1">
    <source>
        <dbReference type="SAM" id="SignalP"/>
    </source>
</evidence>
<evidence type="ECO:0000313" key="3">
    <source>
        <dbReference type="Proteomes" id="UP001219349"/>
    </source>
</evidence>
<sequence length="128" mass="13196">MKRHPNRRAILFAASTAALAAATGASAAQGAEIRGVIEFATGDAIPKGRLEVYIDGAAEARAAASRTELAIEGDATVVEFALPTSSADVPEAEIVAELTRADGWLLARGAALAKPGEPVTITLYTVMY</sequence>
<reference evidence="2 3" key="1">
    <citation type="submission" date="2021-01" db="EMBL/GenBank/DDBJ databases">
        <title>Biogeographic distribution of Paracoccus.</title>
        <authorList>
            <person name="Hollensteiner J."/>
            <person name="Leineberger J."/>
            <person name="Brinkhoff T."/>
            <person name="Daniel R."/>
        </authorList>
    </citation>
    <scope>NUCLEOTIDE SEQUENCE [LARGE SCALE GENOMIC DNA]</scope>
    <source>
        <strain evidence="2 3">KCTC 22803</strain>
    </source>
</reference>
<evidence type="ECO:0008006" key="4">
    <source>
        <dbReference type="Google" id="ProtNLM"/>
    </source>
</evidence>
<dbReference type="RefSeq" id="WP_271883682.1">
    <property type="nucleotide sequence ID" value="NZ_CP067136.1"/>
</dbReference>
<feature type="signal peptide" evidence="1">
    <location>
        <begin position="1"/>
        <end position="27"/>
    </location>
</feature>
<keyword evidence="1" id="KW-0732">Signal</keyword>
<dbReference type="Proteomes" id="UP001219349">
    <property type="component" value="Chromosome"/>
</dbReference>
<feature type="chain" id="PRO_5046722814" description="DUF4198 domain-containing protein" evidence="1">
    <location>
        <begin position="28"/>
        <end position="128"/>
    </location>
</feature>
<dbReference type="InterPro" id="IPR006311">
    <property type="entry name" value="TAT_signal"/>
</dbReference>
<evidence type="ECO:0000313" key="2">
    <source>
        <dbReference type="EMBL" id="WCR07067.1"/>
    </source>
</evidence>
<keyword evidence="3" id="KW-1185">Reference proteome</keyword>
<protein>
    <recommendedName>
        <fullName evidence="4">DUF4198 domain-containing protein</fullName>
    </recommendedName>
</protein>
<name>A0ABY7SJ94_9RHOB</name>
<dbReference type="PROSITE" id="PS51318">
    <property type="entry name" value="TAT"/>
    <property type="match status" value="1"/>
</dbReference>